<feature type="transmembrane region" description="Helical" evidence="5">
    <location>
        <begin position="168"/>
        <end position="194"/>
    </location>
</feature>
<keyword evidence="4 5" id="KW-0472">Membrane</keyword>
<keyword evidence="7" id="KW-1185">Reference proteome</keyword>
<evidence type="ECO:0000313" key="7">
    <source>
        <dbReference type="Proteomes" id="UP000281553"/>
    </source>
</evidence>
<comment type="subcellular location">
    <subcellularLocation>
        <location evidence="1">Membrane</location>
        <topology evidence="1">Multi-pass membrane protein</topology>
    </subcellularLocation>
</comment>
<reference evidence="6 7" key="1">
    <citation type="submission" date="2018-11" db="EMBL/GenBank/DDBJ databases">
        <authorList>
            <consortium name="Pathogen Informatics"/>
        </authorList>
    </citation>
    <scope>NUCLEOTIDE SEQUENCE [LARGE SCALE GENOMIC DNA]</scope>
</reference>
<evidence type="ECO:0000256" key="2">
    <source>
        <dbReference type="ARBA" id="ARBA00022692"/>
    </source>
</evidence>
<evidence type="ECO:0000256" key="3">
    <source>
        <dbReference type="ARBA" id="ARBA00022989"/>
    </source>
</evidence>
<keyword evidence="2 5" id="KW-0812">Transmembrane</keyword>
<dbReference type="AlphaFoldDB" id="A0A3P7NPX5"/>
<accession>A0A3P7NPX5</accession>
<keyword evidence="3 5" id="KW-1133">Transmembrane helix</keyword>
<evidence type="ECO:0000313" key="6">
    <source>
        <dbReference type="EMBL" id="VDN10502.1"/>
    </source>
</evidence>
<evidence type="ECO:0000256" key="5">
    <source>
        <dbReference type="SAM" id="Phobius"/>
    </source>
</evidence>
<dbReference type="EMBL" id="UYRU01049282">
    <property type="protein sequence ID" value="VDN10502.1"/>
    <property type="molecule type" value="Genomic_DNA"/>
</dbReference>
<feature type="transmembrane region" description="Helical" evidence="5">
    <location>
        <begin position="422"/>
        <end position="440"/>
    </location>
</feature>
<dbReference type="SUPFAM" id="SSF103473">
    <property type="entry name" value="MFS general substrate transporter"/>
    <property type="match status" value="1"/>
</dbReference>
<feature type="transmembrane region" description="Helical" evidence="5">
    <location>
        <begin position="137"/>
        <end position="156"/>
    </location>
</feature>
<protein>
    <recommendedName>
        <fullName evidence="8">Major facilitator superfamily (MFS) profile domain-containing protein</fullName>
    </recommendedName>
</protein>
<dbReference type="GO" id="GO:0016020">
    <property type="term" value="C:membrane"/>
    <property type="evidence" value="ECO:0007669"/>
    <property type="project" value="UniProtKB-SubCell"/>
</dbReference>
<dbReference type="Gene3D" id="1.20.1250.20">
    <property type="entry name" value="MFS general substrate transporter like domains"/>
    <property type="match status" value="2"/>
</dbReference>
<evidence type="ECO:0000256" key="1">
    <source>
        <dbReference type="ARBA" id="ARBA00004141"/>
    </source>
</evidence>
<evidence type="ECO:0008006" key="8">
    <source>
        <dbReference type="Google" id="ProtNLM"/>
    </source>
</evidence>
<dbReference type="Proteomes" id="UP000281553">
    <property type="component" value="Unassembled WGS sequence"/>
</dbReference>
<dbReference type="OrthoDB" id="10021984at2759"/>
<evidence type="ECO:0000256" key="4">
    <source>
        <dbReference type="ARBA" id="ARBA00023136"/>
    </source>
</evidence>
<name>A0A3P7NPX5_DIBLA</name>
<feature type="transmembrane region" description="Helical" evidence="5">
    <location>
        <begin position="361"/>
        <end position="380"/>
    </location>
</feature>
<organism evidence="6 7">
    <name type="scientific">Dibothriocephalus latus</name>
    <name type="common">Fish tapeworm</name>
    <name type="synonym">Diphyllobothrium latum</name>
    <dbReference type="NCBI Taxonomy" id="60516"/>
    <lineage>
        <taxon>Eukaryota</taxon>
        <taxon>Metazoa</taxon>
        <taxon>Spiralia</taxon>
        <taxon>Lophotrochozoa</taxon>
        <taxon>Platyhelminthes</taxon>
        <taxon>Cestoda</taxon>
        <taxon>Eucestoda</taxon>
        <taxon>Diphyllobothriidea</taxon>
        <taxon>Diphyllobothriidae</taxon>
        <taxon>Dibothriocephalus</taxon>
    </lineage>
</organism>
<feature type="transmembrane region" description="Helical" evidence="5">
    <location>
        <begin position="12"/>
        <end position="35"/>
    </location>
</feature>
<sequence length="503" mass="56256">MTLSYDEVLERVYGTGLYQIVLAICCSMCSMMLSYEYQSMIFLHYTPSFSCSDSRMQNFSSLRWISSSTFAALSTDPSGMEKMSANYTVEEQCQAVGQRNGTSHMELFSCSKWHFAQSVMRRTLPTDFTLICGRKHLIQWLASSMFFFVAVGQAIALFTDRISRRKMLLLYVVVEIIITSTTQFGTYFEVIFILRLLRMLTMPLNYAATCIMQELLPTRKRGLFGTLYWMPYALGRIARWNRVKLTEDFVEEAVSSIIGSETHNKCPSDGTALTNAGKRKEKGCFAVTDGLIAIFRMPNMRKKAVVLCIYMSAIFLSFYGLSTSQNFASTNIFLNVVCMGLGELPAPFVGWAVAHFFCRRLSVAILAAVTASCVVIGPAVRPLSEISCIVIVFVGKVTASSTVSLTILLVTEIHPTTIRNMGLFLTMSISSVATCLAPVINSLDAIHYLLPGVIYGSAILFCAFLTLLFIPETKRCPLAQRLHQAEKLVRGKVDEWIKFMQTE</sequence>
<feature type="transmembrane region" description="Helical" evidence="5">
    <location>
        <begin position="386"/>
        <end position="410"/>
    </location>
</feature>
<dbReference type="PANTHER" id="PTHR24064">
    <property type="entry name" value="SOLUTE CARRIER FAMILY 22 MEMBER"/>
    <property type="match status" value="1"/>
</dbReference>
<gene>
    <name evidence="6" type="ORF">DILT_LOCUS6333</name>
</gene>
<feature type="transmembrane region" description="Helical" evidence="5">
    <location>
        <begin position="446"/>
        <end position="470"/>
    </location>
</feature>
<dbReference type="InterPro" id="IPR036259">
    <property type="entry name" value="MFS_trans_sf"/>
</dbReference>
<proteinExistence type="predicted"/>
<feature type="transmembrane region" description="Helical" evidence="5">
    <location>
        <begin position="333"/>
        <end position="354"/>
    </location>
</feature>
<feature type="transmembrane region" description="Helical" evidence="5">
    <location>
        <begin position="304"/>
        <end position="321"/>
    </location>
</feature>